<feature type="domain" description="PH" evidence="9">
    <location>
        <begin position="131"/>
        <end position="233"/>
    </location>
</feature>
<name>A0A8C6U3H6_9GOBI</name>
<dbReference type="PANTHER" id="PTHR46021:SF6">
    <property type="entry name" value="ARF-GAP WITH DUAL PH DOMAIN-CONTAINING PROTEIN 2"/>
    <property type="match status" value="1"/>
</dbReference>
<accession>A0A8C6U3H6</accession>
<protein>
    <submittedName>
        <fullName evidence="11">ArfGAP with dual PH domains 2</fullName>
    </submittedName>
</protein>
<dbReference type="Pfam" id="PF00169">
    <property type="entry name" value="PH"/>
    <property type="match status" value="2"/>
</dbReference>
<evidence type="ECO:0000256" key="1">
    <source>
        <dbReference type="ARBA" id="ARBA00004496"/>
    </source>
</evidence>
<evidence type="ECO:0000256" key="7">
    <source>
        <dbReference type="ARBA" id="ARBA00022833"/>
    </source>
</evidence>
<evidence type="ECO:0000259" key="9">
    <source>
        <dbReference type="PROSITE" id="PS50003"/>
    </source>
</evidence>
<dbReference type="GO" id="GO:0007507">
    <property type="term" value="P:heart development"/>
    <property type="evidence" value="ECO:0007669"/>
    <property type="project" value="TreeGrafter"/>
</dbReference>
<proteinExistence type="predicted"/>
<evidence type="ECO:0000256" key="5">
    <source>
        <dbReference type="ARBA" id="ARBA00022737"/>
    </source>
</evidence>
<sequence length="385" mass="45065">MADEERNQMILLELVKQPHNSVCVDCGAPDPEWASYNLGVFVCFNCAWIHRNLSNKVKSIKLDTWEDSMVETMKSNGNAKAREVFEKAVPYYFYRPLPNDSTVLREQWIRAKYERLEFTGETKYPPPSYTRGFYEGLLWKKGKEKTQFNQRKFVLSETEFTLTYYTDDTEIKAPKAVIHIKDLNAMFQPEKIGHSHGLQLTYQGEHCTRNIYVYHENSEDIVTWFNCLRAVRFAYLKTAYPTGSNDELIPMITRNYLKEGYMEKTGPLQSETFRKRWFVLDAQTRKLFYYKSPLDAEELGAIFIGPGKNNYSVKECVPKSARGNKWKYGVTVDTPKRQYIFMCEEEKEQKEWLSALQQVVLRRMAPQDYASKLAFIVVCVAERNV</sequence>
<dbReference type="GO" id="GO:0005886">
    <property type="term" value="C:plasma membrane"/>
    <property type="evidence" value="ECO:0007669"/>
    <property type="project" value="TreeGrafter"/>
</dbReference>
<evidence type="ECO:0000313" key="12">
    <source>
        <dbReference type="Proteomes" id="UP000694523"/>
    </source>
</evidence>
<dbReference type="InterPro" id="IPR011993">
    <property type="entry name" value="PH-like_dom_sf"/>
</dbReference>
<dbReference type="GO" id="GO:0005096">
    <property type="term" value="F:GTPase activator activity"/>
    <property type="evidence" value="ECO:0007669"/>
    <property type="project" value="UniProtKB-KW"/>
</dbReference>
<keyword evidence="2" id="KW-0343">GTPase activation</keyword>
<evidence type="ECO:0000256" key="2">
    <source>
        <dbReference type="ARBA" id="ARBA00022468"/>
    </source>
</evidence>
<evidence type="ECO:0000256" key="4">
    <source>
        <dbReference type="ARBA" id="ARBA00022723"/>
    </source>
</evidence>
<dbReference type="GO" id="GO:0005737">
    <property type="term" value="C:cytoplasm"/>
    <property type="evidence" value="ECO:0007669"/>
    <property type="project" value="UniProtKB-SubCell"/>
</dbReference>
<dbReference type="Pfam" id="PF01412">
    <property type="entry name" value="ArfGap"/>
    <property type="match status" value="1"/>
</dbReference>
<dbReference type="Proteomes" id="UP000694523">
    <property type="component" value="Unplaced"/>
</dbReference>
<dbReference type="FunFam" id="2.30.29.30:FF:000080">
    <property type="entry name" value="Arf-GAP with dual PH domain-containing protein 1"/>
    <property type="match status" value="1"/>
</dbReference>
<evidence type="ECO:0000259" key="10">
    <source>
        <dbReference type="PROSITE" id="PS50115"/>
    </source>
</evidence>
<dbReference type="InterPro" id="IPR037849">
    <property type="entry name" value="PH1_ADAP"/>
</dbReference>
<keyword evidence="3" id="KW-0963">Cytoplasm</keyword>
<feature type="domain" description="PH" evidence="9">
    <location>
        <begin position="255"/>
        <end position="361"/>
    </location>
</feature>
<keyword evidence="4" id="KW-0479">Metal-binding</keyword>
<dbReference type="InterPro" id="IPR038508">
    <property type="entry name" value="ArfGAP_dom_sf"/>
</dbReference>
<dbReference type="SUPFAM" id="SSF57863">
    <property type="entry name" value="ArfGap/RecO-like zinc finger"/>
    <property type="match status" value="1"/>
</dbReference>
<reference evidence="11" key="1">
    <citation type="submission" date="2025-08" db="UniProtKB">
        <authorList>
            <consortium name="Ensembl"/>
        </authorList>
    </citation>
    <scope>IDENTIFICATION</scope>
</reference>
<keyword evidence="5" id="KW-0677">Repeat</keyword>
<organism evidence="11 12">
    <name type="scientific">Neogobius melanostomus</name>
    <name type="common">round goby</name>
    <dbReference type="NCBI Taxonomy" id="47308"/>
    <lineage>
        <taxon>Eukaryota</taxon>
        <taxon>Metazoa</taxon>
        <taxon>Chordata</taxon>
        <taxon>Craniata</taxon>
        <taxon>Vertebrata</taxon>
        <taxon>Euteleostomi</taxon>
        <taxon>Actinopterygii</taxon>
        <taxon>Neopterygii</taxon>
        <taxon>Teleostei</taxon>
        <taxon>Neoteleostei</taxon>
        <taxon>Acanthomorphata</taxon>
        <taxon>Gobiaria</taxon>
        <taxon>Gobiiformes</taxon>
        <taxon>Gobioidei</taxon>
        <taxon>Gobiidae</taxon>
        <taxon>Benthophilinae</taxon>
        <taxon>Neogobiini</taxon>
        <taxon>Neogobius</taxon>
    </lineage>
</organism>
<reference evidence="11" key="2">
    <citation type="submission" date="2025-09" db="UniProtKB">
        <authorList>
            <consortium name="Ensembl"/>
        </authorList>
    </citation>
    <scope>IDENTIFICATION</scope>
</reference>
<evidence type="ECO:0000313" key="11">
    <source>
        <dbReference type="Ensembl" id="ENSNMLP00000030507.1"/>
    </source>
</evidence>
<evidence type="ECO:0000256" key="3">
    <source>
        <dbReference type="ARBA" id="ARBA00022490"/>
    </source>
</evidence>
<dbReference type="Gene3D" id="2.30.29.30">
    <property type="entry name" value="Pleckstrin-homology domain (PH domain)/Phosphotyrosine-binding domain (PTB)"/>
    <property type="match status" value="2"/>
</dbReference>
<dbReference type="InterPro" id="IPR001849">
    <property type="entry name" value="PH_domain"/>
</dbReference>
<dbReference type="AlphaFoldDB" id="A0A8C6U3H6"/>
<dbReference type="Gene3D" id="1.10.220.150">
    <property type="entry name" value="Arf GTPase activating protein"/>
    <property type="match status" value="1"/>
</dbReference>
<dbReference type="CDD" id="cd13252">
    <property type="entry name" value="PH1_ADAP"/>
    <property type="match status" value="1"/>
</dbReference>
<dbReference type="InterPro" id="IPR037278">
    <property type="entry name" value="ARFGAP/RecO"/>
</dbReference>
<dbReference type="PRINTS" id="PR00405">
    <property type="entry name" value="REVINTRACTNG"/>
</dbReference>
<dbReference type="GO" id="GO:1902936">
    <property type="term" value="F:phosphatidylinositol bisphosphate binding"/>
    <property type="evidence" value="ECO:0007669"/>
    <property type="project" value="InterPro"/>
</dbReference>
<keyword evidence="6 8" id="KW-0863">Zinc-finger</keyword>
<dbReference type="InterPro" id="IPR001164">
    <property type="entry name" value="ArfGAP_dom"/>
</dbReference>
<dbReference type="SUPFAM" id="SSF50729">
    <property type="entry name" value="PH domain-like"/>
    <property type="match status" value="2"/>
</dbReference>
<dbReference type="FunFam" id="1.10.220.150:FF:000011">
    <property type="entry name" value="Arf-GAP with dual PH domain-containing protein 1"/>
    <property type="match status" value="1"/>
</dbReference>
<dbReference type="FunFam" id="2.30.29.30:FF:000099">
    <property type="entry name" value="Arf-GAP with dual PH domain-containing protein 1"/>
    <property type="match status" value="1"/>
</dbReference>
<dbReference type="Ensembl" id="ENSNMLT00000034021.1">
    <property type="protein sequence ID" value="ENSNMLP00000030507.1"/>
    <property type="gene ID" value="ENSNMLG00000019229.1"/>
</dbReference>
<keyword evidence="7" id="KW-0862">Zinc</keyword>
<evidence type="ECO:0000256" key="8">
    <source>
        <dbReference type="PROSITE-ProRule" id="PRU00288"/>
    </source>
</evidence>
<comment type="subcellular location">
    <subcellularLocation>
        <location evidence="1">Cytoplasm</location>
    </subcellularLocation>
</comment>
<dbReference type="PANTHER" id="PTHR46021">
    <property type="entry name" value="ARF-GAP WITH DUAL PH DOMAIN-CONTAINING PROTEIN 1-LIKE PROTEIN"/>
    <property type="match status" value="1"/>
</dbReference>
<keyword evidence="12" id="KW-1185">Reference proteome</keyword>
<evidence type="ECO:0000256" key="6">
    <source>
        <dbReference type="ARBA" id="ARBA00022771"/>
    </source>
</evidence>
<dbReference type="GO" id="GO:0008270">
    <property type="term" value="F:zinc ion binding"/>
    <property type="evidence" value="ECO:0007669"/>
    <property type="project" value="UniProtKB-KW"/>
</dbReference>
<dbReference type="SMART" id="SM00105">
    <property type="entry name" value="ArfGap"/>
    <property type="match status" value="1"/>
</dbReference>
<dbReference type="PROSITE" id="PS50003">
    <property type="entry name" value="PH_DOMAIN"/>
    <property type="match status" value="2"/>
</dbReference>
<dbReference type="GO" id="GO:0005547">
    <property type="term" value="F:phosphatidylinositol-3,4,5-trisphosphate binding"/>
    <property type="evidence" value="ECO:0007669"/>
    <property type="project" value="TreeGrafter"/>
</dbReference>
<feature type="domain" description="Arf-GAP" evidence="10">
    <location>
        <begin position="8"/>
        <end position="126"/>
    </location>
</feature>
<dbReference type="SMART" id="SM00233">
    <property type="entry name" value="PH"/>
    <property type="match status" value="2"/>
</dbReference>
<dbReference type="InterPro" id="IPR052589">
    <property type="entry name" value="Arf-GAP_dual-PH_domain"/>
</dbReference>
<dbReference type="PROSITE" id="PS50115">
    <property type="entry name" value="ARFGAP"/>
    <property type="match status" value="1"/>
</dbReference>